<feature type="transmembrane region" description="Helical" evidence="10">
    <location>
        <begin position="91"/>
        <end position="111"/>
    </location>
</feature>
<feature type="transmembrane region" description="Helical" evidence="10">
    <location>
        <begin position="196"/>
        <end position="216"/>
    </location>
</feature>
<dbReference type="EMBL" id="WTYU01000001">
    <property type="protein sequence ID" value="MXP13158.1"/>
    <property type="molecule type" value="Genomic_DNA"/>
</dbReference>
<evidence type="ECO:0000256" key="7">
    <source>
        <dbReference type="ARBA" id="ARBA00023201"/>
    </source>
</evidence>
<dbReference type="InterPro" id="IPR018212">
    <property type="entry name" value="Na/solute_symporter_CS"/>
</dbReference>
<sequence length="523" mass="55761">MFADTAQFGSTLQVAIFIGLTALVGVLTWAKVRTQTRQARSDGGSQQDVYLAGKGLSWVFVAGAITLTNLSTDQLVGMNGNQMLLLAWWEIAGFAGLTILAFIFVPLYYRYNCTTVTQLLERRYNGRSIRTLISALFLLGNVFIYLPAALYSGGLFLQSLFGGSIPLIGFSILLAIIGAAYTVFGGLRAVAVMDTYSGIGVLGLALLIVFLALQAVDFDIVTNVPAERLTMVGRSDSPIPFHTLFTGMLFIQIFYWSTNQNITQRAMAAPTVQEARKGVMTAAIIRILVIPPIVVVPGVVAYKLFGDVGDSAYGMLVAQVMPGWLAGAFAAMVAAAVITTFSAVLNSTVALYSVDFHEQFVGKVTNHWKLGAVVSAIVTVTSVMLVPMYQNAESIINLLQQLNGLLSMPILSAFVAGLLFRNVDARAAIAGVIWGVGLYGVFSFWWQPAGLVALHYIDFMVVTLVTSIMAALAFNRVVLGQRATFLGLSAFRRASADGGPDNPEALTAGSAAQSAAQSAPAAD</sequence>
<keyword evidence="7" id="KW-0739">Sodium transport</keyword>
<evidence type="ECO:0000256" key="4">
    <source>
        <dbReference type="ARBA" id="ARBA00022847"/>
    </source>
</evidence>
<keyword evidence="4" id="KW-0813">Transport</keyword>
<feature type="transmembrane region" description="Helical" evidence="10">
    <location>
        <begin position="163"/>
        <end position="184"/>
    </location>
</feature>
<dbReference type="OrthoDB" id="9814523at2"/>
<name>A0A6L7GDF1_9SPHN</name>
<feature type="transmembrane region" description="Helical" evidence="10">
    <location>
        <begin position="324"/>
        <end position="349"/>
    </location>
</feature>
<evidence type="ECO:0000256" key="1">
    <source>
        <dbReference type="ARBA" id="ARBA00004141"/>
    </source>
</evidence>
<keyword evidence="7" id="KW-0406">Ion transport</keyword>
<feature type="transmembrane region" description="Helical" evidence="10">
    <location>
        <begin position="12"/>
        <end position="30"/>
    </location>
</feature>
<feature type="transmembrane region" description="Helical" evidence="10">
    <location>
        <begin position="51"/>
        <end position="71"/>
    </location>
</feature>
<keyword evidence="3 10" id="KW-0812">Transmembrane</keyword>
<dbReference type="InterPro" id="IPR038377">
    <property type="entry name" value="Na/Glc_symporter_sf"/>
</dbReference>
<keyword evidence="6 10" id="KW-0472">Membrane</keyword>
<feature type="transmembrane region" description="Helical" evidence="10">
    <location>
        <begin position="427"/>
        <end position="446"/>
    </location>
</feature>
<feature type="compositionally biased region" description="Low complexity" evidence="9">
    <location>
        <begin position="508"/>
        <end position="523"/>
    </location>
</feature>
<evidence type="ECO:0000256" key="6">
    <source>
        <dbReference type="ARBA" id="ARBA00023136"/>
    </source>
</evidence>
<accession>A0A6L7GDF1</accession>
<gene>
    <name evidence="11" type="ORF">GRI44_00025</name>
</gene>
<feature type="transmembrane region" description="Helical" evidence="10">
    <location>
        <begin position="370"/>
        <end position="390"/>
    </location>
</feature>
<proteinExistence type="inferred from homology"/>
<evidence type="ECO:0000256" key="3">
    <source>
        <dbReference type="ARBA" id="ARBA00022692"/>
    </source>
</evidence>
<keyword evidence="7" id="KW-0915">Sodium</keyword>
<evidence type="ECO:0000256" key="2">
    <source>
        <dbReference type="ARBA" id="ARBA00006434"/>
    </source>
</evidence>
<dbReference type="Pfam" id="PF00474">
    <property type="entry name" value="SSF"/>
    <property type="match status" value="1"/>
</dbReference>
<dbReference type="PROSITE" id="PS00456">
    <property type="entry name" value="NA_SOLUT_SYMP_1"/>
    <property type="match status" value="1"/>
</dbReference>
<feature type="region of interest" description="Disordered" evidence="9">
    <location>
        <begin position="496"/>
        <end position="523"/>
    </location>
</feature>
<comment type="similarity">
    <text evidence="2 8">Belongs to the sodium:solute symporter (SSF) (TC 2.A.21) family.</text>
</comment>
<comment type="subcellular location">
    <subcellularLocation>
        <location evidence="1">Membrane</location>
        <topology evidence="1">Multi-pass membrane protein</topology>
    </subcellularLocation>
</comment>
<feature type="transmembrane region" description="Helical" evidence="10">
    <location>
        <begin position="132"/>
        <end position="151"/>
    </location>
</feature>
<protein>
    <submittedName>
        <fullName evidence="11">SLC5 family protein</fullName>
    </submittedName>
</protein>
<feature type="transmembrane region" description="Helical" evidence="10">
    <location>
        <begin position="239"/>
        <end position="258"/>
    </location>
</feature>
<dbReference type="GO" id="GO:0005886">
    <property type="term" value="C:plasma membrane"/>
    <property type="evidence" value="ECO:0007669"/>
    <property type="project" value="TreeGrafter"/>
</dbReference>
<dbReference type="Proteomes" id="UP000473531">
    <property type="component" value="Unassembled WGS sequence"/>
</dbReference>
<dbReference type="PROSITE" id="PS50283">
    <property type="entry name" value="NA_SOLUT_SYMP_3"/>
    <property type="match status" value="1"/>
</dbReference>
<evidence type="ECO:0000313" key="12">
    <source>
        <dbReference type="Proteomes" id="UP000473531"/>
    </source>
</evidence>
<comment type="caution">
    <text evidence="11">The sequence shown here is derived from an EMBL/GenBank/DDBJ whole genome shotgun (WGS) entry which is preliminary data.</text>
</comment>
<evidence type="ECO:0000313" key="11">
    <source>
        <dbReference type="EMBL" id="MXP13158.1"/>
    </source>
</evidence>
<feature type="transmembrane region" description="Helical" evidence="10">
    <location>
        <begin position="452"/>
        <end position="474"/>
    </location>
</feature>
<dbReference type="Gene3D" id="1.20.1730.10">
    <property type="entry name" value="Sodium/glucose cotransporter"/>
    <property type="match status" value="1"/>
</dbReference>
<dbReference type="PANTHER" id="PTHR11819:SF195">
    <property type="entry name" value="SODIUM_GLUCOSE COTRANSPORTER 4"/>
    <property type="match status" value="1"/>
</dbReference>
<dbReference type="AlphaFoldDB" id="A0A6L7GDF1"/>
<dbReference type="InterPro" id="IPR001734">
    <property type="entry name" value="Na/solute_symporter"/>
</dbReference>
<dbReference type="RefSeq" id="WP_160599289.1">
    <property type="nucleotide sequence ID" value="NZ_WTYU01000001.1"/>
</dbReference>
<organism evidence="11 12">
    <name type="scientific">Allopontixanthobacter confluentis</name>
    <dbReference type="NCBI Taxonomy" id="1849021"/>
    <lineage>
        <taxon>Bacteria</taxon>
        <taxon>Pseudomonadati</taxon>
        <taxon>Pseudomonadota</taxon>
        <taxon>Alphaproteobacteria</taxon>
        <taxon>Sphingomonadales</taxon>
        <taxon>Erythrobacteraceae</taxon>
        <taxon>Allopontixanthobacter</taxon>
    </lineage>
</organism>
<dbReference type="GO" id="GO:0005412">
    <property type="term" value="F:D-glucose:sodium symporter activity"/>
    <property type="evidence" value="ECO:0007669"/>
    <property type="project" value="TreeGrafter"/>
</dbReference>
<keyword evidence="5 10" id="KW-1133">Transmembrane helix</keyword>
<feature type="transmembrane region" description="Helical" evidence="10">
    <location>
        <begin position="402"/>
        <end position="420"/>
    </location>
</feature>
<evidence type="ECO:0000256" key="10">
    <source>
        <dbReference type="SAM" id="Phobius"/>
    </source>
</evidence>
<evidence type="ECO:0000256" key="5">
    <source>
        <dbReference type="ARBA" id="ARBA00022989"/>
    </source>
</evidence>
<dbReference type="PANTHER" id="PTHR11819">
    <property type="entry name" value="SOLUTE CARRIER FAMILY 5"/>
    <property type="match status" value="1"/>
</dbReference>
<keyword evidence="12" id="KW-1185">Reference proteome</keyword>
<feature type="transmembrane region" description="Helical" evidence="10">
    <location>
        <begin position="279"/>
        <end position="304"/>
    </location>
</feature>
<evidence type="ECO:0000256" key="8">
    <source>
        <dbReference type="RuleBase" id="RU362091"/>
    </source>
</evidence>
<reference evidence="11 12" key="1">
    <citation type="submission" date="2019-12" db="EMBL/GenBank/DDBJ databases">
        <title>Genomic-based taxomic classification of the family Erythrobacteraceae.</title>
        <authorList>
            <person name="Xu L."/>
        </authorList>
    </citation>
    <scope>NUCLEOTIDE SEQUENCE [LARGE SCALE GENOMIC DNA]</scope>
    <source>
        <strain evidence="11 12">KCTC 52259</strain>
    </source>
</reference>
<keyword evidence="4" id="KW-0769">Symport</keyword>
<evidence type="ECO:0000256" key="9">
    <source>
        <dbReference type="SAM" id="MobiDB-lite"/>
    </source>
</evidence>